<accession>A0A6L2MU28</accession>
<sequence>MKEPALDTEGRYGDGAARTKVRSPKPKALLYHVCSNRIELLFQNGEHKVALVRNAIKQVVKRSAIEEAGLEELRKDLYVRREGADEVDLWPHYQPSVRLLLKL</sequence>
<name>A0A6L2MU28_TANCI</name>
<gene>
    <name evidence="1" type="ORF">Tci_048877</name>
</gene>
<comment type="caution">
    <text evidence="1">The sequence shown here is derived from an EMBL/GenBank/DDBJ whole genome shotgun (WGS) entry which is preliminary data.</text>
</comment>
<evidence type="ECO:0000313" key="1">
    <source>
        <dbReference type="EMBL" id="GEU76899.1"/>
    </source>
</evidence>
<proteinExistence type="predicted"/>
<dbReference type="AlphaFoldDB" id="A0A6L2MU28"/>
<organism evidence="1">
    <name type="scientific">Tanacetum cinerariifolium</name>
    <name type="common">Dalmatian daisy</name>
    <name type="synonym">Chrysanthemum cinerariifolium</name>
    <dbReference type="NCBI Taxonomy" id="118510"/>
    <lineage>
        <taxon>Eukaryota</taxon>
        <taxon>Viridiplantae</taxon>
        <taxon>Streptophyta</taxon>
        <taxon>Embryophyta</taxon>
        <taxon>Tracheophyta</taxon>
        <taxon>Spermatophyta</taxon>
        <taxon>Magnoliopsida</taxon>
        <taxon>eudicotyledons</taxon>
        <taxon>Gunneridae</taxon>
        <taxon>Pentapetalae</taxon>
        <taxon>asterids</taxon>
        <taxon>campanulids</taxon>
        <taxon>Asterales</taxon>
        <taxon>Asteraceae</taxon>
        <taxon>Asteroideae</taxon>
        <taxon>Anthemideae</taxon>
        <taxon>Anthemidinae</taxon>
        <taxon>Tanacetum</taxon>
    </lineage>
</organism>
<reference evidence="1" key="1">
    <citation type="journal article" date="2019" name="Sci. Rep.">
        <title>Draft genome of Tanacetum cinerariifolium, the natural source of mosquito coil.</title>
        <authorList>
            <person name="Yamashiro T."/>
            <person name="Shiraishi A."/>
            <person name="Satake H."/>
            <person name="Nakayama K."/>
        </authorList>
    </citation>
    <scope>NUCLEOTIDE SEQUENCE</scope>
</reference>
<protein>
    <submittedName>
        <fullName evidence="1">Uncharacterized protein</fullName>
    </submittedName>
</protein>
<dbReference type="EMBL" id="BKCJ010007366">
    <property type="protein sequence ID" value="GEU76899.1"/>
    <property type="molecule type" value="Genomic_DNA"/>
</dbReference>